<keyword evidence="3" id="KW-1185">Reference proteome</keyword>
<dbReference type="Proteomes" id="UP000655225">
    <property type="component" value="Unassembled WGS sequence"/>
</dbReference>
<feature type="compositionally biased region" description="Polar residues" evidence="1">
    <location>
        <begin position="28"/>
        <end position="49"/>
    </location>
</feature>
<organism evidence="2 3">
    <name type="scientific">Tetracentron sinense</name>
    <name type="common">Spur-leaf</name>
    <dbReference type="NCBI Taxonomy" id="13715"/>
    <lineage>
        <taxon>Eukaryota</taxon>
        <taxon>Viridiplantae</taxon>
        <taxon>Streptophyta</taxon>
        <taxon>Embryophyta</taxon>
        <taxon>Tracheophyta</taxon>
        <taxon>Spermatophyta</taxon>
        <taxon>Magnoliopsida</taxon>
        <taxon>Trochodendrales</taxon>
        <taxon>Trochodendraceae</taxon>
        <taxon>Tetracentron</taxon>
    </lineage>
</organism>
<evidence type="ECO:0008006" key="4">
    <source>
        <dbReference type="Google" id="ProtNLM"/>
    </source>
</evidence>
<dbReference type="Pfam" id="PF01803">
    <property type="entry name" value="LIM_bind"/>
    <property type="match status" value="1"/>
</dbReference>
<proteinExistence type="predicted"/>
<gene>
    <name evidence="2" type="ORF">HHK36_001078</name>
</gene>
<feature type="region of interest" description="Disordered" evidence="1">
    <location>
        <begin position="1"/>
        <end position="49"/>
    </location>
</feature>
<accession>A0A835DUL1</accession>
<feature type="compositionally biased region" description="Polar residues" evidence="1">
    <location>
        <begin position="151"/>
        <end position="193"/>
    </location>
</feature>
<evidence type="ECO:0000256" key="1">
    <source>
        <dbReference type="SAM" id="MobiDB-lite"/>
    </source>
</evidence>
<dbReference type="PANTHER" id="PTHR10378">
    <property type="entry name" value="LIM DOMAIN-BINDING PROTEIN"/>
    <property type="match status" value="1"/>
</dbReference>
<feature type="compositionally biased region" description="Polar residues" evidence="1">
    <location>
        <begin position="694"/>
        <end position="709"/>
    </location>
</feature>
<evidence type="ECO:0000313" key="2">
    <source>
        <dbReference type="EMBL" id="KAF8413102.1"/>
    </source>
</evidence>
<dbReference type="AlphaFoldDB" id="A0A835DUL1"/>
<dbReference type="OMA" id="PRPYENS"/>
<feature type="region of interest" description="Disordered" evidence="1">
    <location>
        <begin position="694"/>
        <end position="713"/>
    </location>
</feature>
<name>A0A835DUL1_TETSI</name>
<evidence type="ECO:0000313" key="3">
    <source>
        <dbReference type="Proteomes" id="UP000655225"/>
    </source>
</evidence>
<protein>
    <recommendedName>
        <fullName evidence="4">Transcriptional regulator SLK2</fullName>
    </recommendedName>
</protein>
<sequence>MALESYLDSSHQSAVPPVAPSRMAGGPAQSSSSGILFRDGQSQSTVNSHLNSSFGNSSISIPQTGHLNLSPVSGDMNLVVLNSTTNSGLSVGASSLVTDANSTLSGGPHLQRSASINTESYLRLPASPMSFSSNNLSISGSSSVIDGSSVVQQNSHQDQSSQLVQQRPQPRGASTATSQPTLQTGQVSHSSGPQFPRSLPQDPNNLSQMHKKPRLDIKQEDILPQQVIQQLLQRQDSIQLQGHNPQLQALIQQQRLRNQQQQQTLQSMPPMQRAHLQQQQHQQLRQHLQQQGLQQVSAMKRPYESGVCARRLMQYLYHQRHRPSDNSIVYWRKFVAEYYAPRAKKRWCLSLYDNVGHHALGIFPQAAMVSFVMPLIRGGVTFVVLNQEGDLDLLSLFFFFFFPFFFFATEATNEVLPRLSKIKFDSGVIDELLFVDLPHECRFPSGVMMLEYGKAVQESVYKQLRVVREGQLRIIFTHDLKILSWEFCVQQQEELLPRRVLAPQVNQLVQVAQKYQSTVNEGGSDGVSPQDLQTNCNMFLTAGHQLVRNSELPSLNELGFSKTYVRFLQISEVVNSMKDLMGFSGEHKVGPIESLKNYPRQATAAKLQMQTMQEIEQQASTQGMPADRNTLNKLMSMHPGLSSHLNNNPHMVSGGVLNGSAQAAVALANYQKLLRQNSMNSDSNLLQQEASYSFNSPNQTQSSPFQGSGSLVPESMRNFQVNGMSSPHQTQQQQHSINANNLLQQDHPQSSQGNQKLQQHMIQQLLQEMMNNSGGGMQQQSLGEQNANGSMGEDVFRGVNRTTGGGLPVRAGGTGMVGNTLGSGNSTVTAATTSTVPGSVIGATPNRSNSFKAASASGVCGNNSDLVQNLHFPEMAQDIGLEFIENGAFNNNPGDMYYDWKV</sequence>
<dbReference type="InterPro" id="IPR029005">
    <property type="entry name" value="LIM-bd/SEUSS"/>
</dbReference>
<dbReference type="EMBL" id="JABCRI010000001">
    <property type="protein sequence ID" value="KAF8413102.1"/>
    <property type="molecule type" value="Genomic_DNA"/>
</dbReference>
<comment type="caution">
    <text evidence="2">The sequence shown here is derived from an EMBL/GenBank/DDBJ whole genome shotgun (WGS) entry which is preliminary data.</text>
</comment>
<dbReference type="OrthoDB" id="774557at2759"/>
<reference evidence="2 3" key="1">
    <citation type="submission" date="2020-04" db="EMBL/GenBank/DDBJ databases">
        <title>Plant Genome Project.</title>
        <authorList>
            <person name="Zhang R.-G."/>
        </authorList>
    </citation>
    <scope>NUCLEOTIDE SEQUENCE [LARGE SCALE GENOMIC DNA]</scope>
    <source>
        <strain evidence="2">YNK0</strain>
        <tissue evidence="2">Leaf</tissue>
    </source>
</reference>
<feature type="region of interest" description="Disordered" evidence="1">
    <location>
        <begin position="148"/>
        <end position="209"/>
    </location>
</feature>